<name>A0A1A6C7T5_9GAMM</name>
<feature type="transmembrane region" description="Helical" evidence="11">
    <location>
        <begin position="27"/>
        <end position="45"/>
    </location>
</feature>
<accession>A0A1A6C7T5</accession>
<dbReference type="Proteomes" id="UP000029273">
    <property type="component" value="Unassembled WGS sequence"/>
</dbReference>
<evidence type="ECO:0000256" key="8">
    <source>
        <dbReference type="ARBA" id="ARBA00022989"/>
    </source>
</evidence>
<dbReference type="RefSeq" id="WP_038093430.1">
    <property type="nucleotide sequence ID" value="NZ_JQSG02000001.1"/>
</dbReference>
<dbReference type="SMART" id="SM01323">
    <property type="entry name" value="YajC"/>
    <property type="match status" value="1"/>
</dbReference>
<keyword evidence="6 11" id="KW-0812">Transmembrane</keyword>
<evidence type="ECO:0000313" key="12">
    <source>
        <dbReference type="EMBL" id="OBS10627.1"/>
    </source>
</evidence>
<sequence>MSFFIPNALAAEGGTAAAAQPGGGLDFMILIAIMFAVMYFMIIRPQSKRAKEHKRLLEALSKGDEVVTNGGIVGKVTAVGDNFVQVEVSEGVEVKLQKQAVTSVLPKGTIKGL</sequence>
<evidence type="ECO:0000256" key="2">
    <source>
        <dbReference type="ARBA" id="ARBA00006742"/>
    </source>
</evidence>
<dbReference type="InterPro" id="IPR003849">
    <property type="entry name" value="Preprotein_translocase_YajC"/>
</dbReference>
<organism evidence="12 13">
    <name type="scientific">Acidihalobacter prosperus</name>
    <dbReference type="NCBI Taxonomy" id="160660"/>
    <lineage>
        <taxon>Bacteria</taxon>
        <taxon>Pseudomonadati</taxon>
        <taxon>Pseudomonadota</taxon>
        <taxon>Gammaproteobacteria</taxon>
        <taxon>Chromatiales</taxon>
        <taxon>Ectothiorhodospiraceae</taxon>
        <taxon>Acidihalobacter</taxon>
    </lineage>
</organism>
<evidence type="ECO:0000256" key="3">
    <source>
        <dbReference type="ARBA" id="ARBA00014962"/>
    </source>
</evidence>
<comment type="similarity">
    <text evidence="2">Belongs to the YajC family.</text>
</comment>
<evidence type="ECO:0000256" key="7">
    <source>
        <dbReference type="ARBA" id="ARBA00022927"/>
    </source>
</evidence>
<evidence type="ECO:0000313" key="13">
    <source>
        <dbReference type="Proteomes" id="UP000029273"/>
    </source>
</evidence>
<evidence type="ECO:0000256" key="9">
    <source>
        <dbReference type="ARBA" id="ARBA00023010"/>
    </source>
</evidence>
<comment type="subcellular location">
    <subcellularLocation>
        <location evidence="1">Cell membrane</location>
        <topology evidence="1">Single-pass membrane protein</topology>
    </subcellularLocation>
</comment>
<dbReference type="PANTHER" id="PTHR33909:SF1">
    <property type="entry name" value="SEC TRANSLOCON ACCESSORY COMPLEX SUBUNIT YAJC"/>
    <property type="match status" value="1"/>
</dbReference>
<keyword evidence="8 11" id="KW-1133">Transmembrane helix</keyword>
<keyword evidence="10 11" id="KW-0472">Membrane</keyword>
<gene>
    <name evidence="12" type="ORF">Thpro_020343</name>
</gene>
<keyword evidence="4" id="KW-0813">Transport</keyword>
<evidence type="ECO:0000256" key="5">
    <source>
        <dbReference type="ARBA" id="ARBA00022475"/>
    </source>
</evidence>
<dbReference type="AlphaFoldDB" id="A0A1A6C7T5"/>
<evidence type="ECO:0000256" key="11">
    <source>
        <dbReference type="SAM" id="Phobius"/>
    </source>
</evidence>
<dbReference type="STRING" id="160660.BJI67_07110"/>
<keyword evidence="13" id="KW-1185">Reference proteome</keyword>
<dbReference type="OrthoDB" id="9811406at2"/>
<dbReference type="NCBIfam" id="TIGR00739">
    <property type="entry name" value="yajC"/>
    <property type="match status" value="1"/>
</dbReference>
<keyword evidence="5" id="KW-1003">Cell membrane</keyword>
<dbReference type="GO" id="GO:0005886">
    <property type="term" value="C:plasma membrane"/>
    <property type="evidence" value="ECO:0007669"/>
    <property type="project" value="UniProtKB-SubCell"/>
</dbReference>
<keyword evidence="7" id="KW-0653">Protein transport</keyword>
<evidence type="ECO:0000256" key="10">
    <source>
        <dbReference type="ARBA" id="ARBA00023136"/>
    </source>
</evidence>
<dbReference type="EMBL" id="JQSG02000001">
    <property type="protein sequence ID" value="OBS10627.1"/>
    <property type="molecule type" value="Genomic_DNA"/>
</dbReference>
<dbReference type="Pfam" id="PF02699">
    <property type="entry name" value="YajC"/>
    <property type="match status" value="1"/>
</dbReference>
<comment type="caution">
    <text evidence="12">The sequence shown here is derived from an EMBL/GenBank/DDBJ whole genome shotgun (WGS) entry which is preliminary data.</text>
</comment>
<evidence type="ECO:0000256" key="1">
    <source>
        <dbReference type="ARBA" id="ARBA00004162"/>
    </source>
</evidence>
<dbReference type="PRINTS" id="PR01853">
    <property type="entry name" value="YAJCTRNLCASE"/>
</dbReference>
<evidence type="ECO:0000256" key="6">
    <source>
        <dbReference type="ARBA" id="ARBA00022692"/>
    </source>
</evidence>
<proteinExistence type="inferred from homology"/>
<dbReference type="PANTHER" id="PTHR33909">
    <property type="entry name" value="SEC TRANSLOCON ACCESSORY COMPLEX SUBUNIT YAJC"/>
    <property type="match status" value="1"/>
</dbReference>
<keyword evidence="9" id="KW-0811">Translocation</keyword>
<reference evidence="12 13" key="1">
    <citation type="journal article" date="2014" name="Genome Announc.">
        <title>Draft Genome Sequence of the Iron-Oxidizing, Acidophilic, and Halotolerant 'Thiobacillus prosperus' Type Strain DSM 5130.</title>
        <authorList>
            <person name="Ossandon F.J."/>
            <person name="Cardenas J.P."/>
            <person name="Corbett M."/>
            <person name="Quatrini R."/>
            <person name="Holmes D.S."/>
            <person name="Watkin E."/>
        </authorList>
    </citation>
    <scope>NUCLEOTIDE SEQUENCE [LARGE SCALE GENOMIC DNA]</scope>
    <source>
        <strain evidence="12 13">DSM 5130</strain>
    </source>
</reference>
<evidence type="ECO:0000256" key="4">
    <source>
        <dbReference type="ARBA" id="ARBA00022448"/>
    </source>
</evidence>
<dbReference type="GO" id="GO:0015031">
    <property type="term" value="P:protein transport"/>
    <property type="evidence" value="ECO:0007669"/>
    <property type="project" value="UniProtKB-KW"/>
</dbReference>
<protein>
    <recommendedName>
        <fullName evidence="3">Sec translocon accessory complex subunit YajC</fullName>
    </recommendedName>
</protein>